<evidence type="ECO:0000256" key="7">
    <source>
        <dbReference type="ARBA" id="ARBA00023049"/>
    </source>
</evidence>
<feature type="transmembrane region" description="Helical" evidence="9">
    <location>
        <begin position="9"/>
        <end position="29"/>
    </location>
</feature>
<evidence type="ECO:0000313" key="14">
    <source>
        <dbReference type="Proteomes" id="UP000095284"/>
    </source>
</evidence>
<keyword evidence="3" id="KW-0645">Protease</keyword>
<comment type="cofactor">
    <cofactor evidence="1">
        <name>Zn(2+)</name>
        <dbReference type="ChEBI" id="CHEBI:29105"/>
    </cofactor>
</comment>
<dbReference type="Gene3D" id="3.40.390.10">
    <property type="entry name" value="Collagenase (Catalytic Domain)"/>
    <property type="match status" value="3"/>
</dbReference>
<dbReference type="PRINTS" id="PR00786">
    <property type="entry name" value="NEPRILYSIN"/>
</dbReference>
<evidence type="ECO:0000259" key="10">
    <source>
        <dbReference type="Pfam" id="PF01431"/>
    </source>
</evidence>
<feature type="domain" description="Peptidase M13 C-terminal" evidence="10">
    <location>
        <begin position="1264"/>
        <end position="1408"/>
    </location>
</feature>
<feature type="domain" description="Peptidase M13 C-terminal" evidence="10">
    <location>
        <begin position="540"/>
        <end position="742"/>
    </location>
</feature>
<reference evidence="16" key="1">
    <citation type="submission" date="2016-11" db="UniProtKB">
        <authorList>
            <consortium name="WormBaseParasite"/>
        </authorList>
    </citation>
    <scope>IDENTIFICATION</scope>
</reference>
<dbReference type="InterPro" id="IPR042089">
    <property type="entry name" value="Peptidase_M13_dom_2"/>
</dbReference>
<keyword evidence="15" id="KW-1185">Reference proteome</keyword>
<dbReference type="Proteomes" id="UP000582659">
    <property type="component" value="Unassembled WGS sequence"/>
</dbReference>
<evidence type="ECO:0000256" key="8">
    <source>
        <dbReference type="SAM" id="MobiDB-lite"/>
    </source>
</evidence>
<evidence type="ECO:0000313" key="13">
    <source>
        <dbReference type="EMBL" id="CAG9098610.1"/>
    </source>
</evidence>
<keyword evidence="6" id="KW-0862">Zinc</keyword>
<evidence type="ECO:0000313" key="16">
    <source>
        <dbReference type="WBParaSite" id="BXY_1723600.1"/>
    </source>
</evidence>
<feature type="domain" description="Peptidase M13 N-terminal" evidence="11">
    <location>
        <begin position="105"/>
        <end position="476"/>
    </location>
</feature>
<protein>
    <submittedName>
        <fullName evidence="12">(pine wood nematode) hypothetical protein</fullName>
    </submittedName>
</protein>
<dbReference type="CDD" id="cd08662">
    <property type="entry name" value="M13"/>
    <property type="match status" value="2"/>
</dbReference>
<evidence type="ECO:0000256" key="1">
    <source>
        <dbReference type="ARBA" id="ARBA00001947"/>
    </source>
</evidence>
<dbReference type="GO" id="GO:0005886">
    <property type="term" value="C:plasma membrane"/>
    <property type="evidence" value="ECO:0007669"/>
    <property type="project" value="TreeGrafter"/>
</dbReference>
<dbReference type="GO" id="GO:0046872">
    <property type="term" value="F:metal ion binding"/>
    <property type="evidence" value="ECO:0007669"/>
    <property type="project" value="UniProtKB-KW"/>
</dbReference>
<comment type="similarity">
    <text evidence="2">Belongs to the peptidase M13 family.</text>
</comment>
<evidence type="ECO:0000256" key="2">
    <source>
        <dbReference type="ARBA" id="ARBA00007357"/>
    </source>
</evidence>
<dbReference type="InterPro" id="IPR018497">
    <property type="entry name" value="Peptidase_M13_C"/>
</dbReference>
<evidence type="ECO:0000313" key="12">
    <source>
        <dbReference type="EMBL" id="CAD5216049.1"/>
    </source>
</evidence>
<evidence type="ECO:0000313" key="15">
    <source>
        <dbReference type="Proteomes" id="UP000659654"/>
    </source>
</evidence>
<dbReference type="EMBL" id="CAJFDI010000002">
    <property type="protein sequence ID" value="CAD5216049.1"/>
    <property type="molecule type" value="Genomic_DNA"/>
</dbReference>
<dbReference type="WBParaSite" id="BXY_1723600.1">
    <property type="protein sequence ID" value="BXY_1723600.1"/>
    <property type="gene ID" value="BXY_1723600"/>
</dbReference>
<sequence length="2228" mass="257580">MGNKTVKYGFYGLVVLVLSGILGVGIVILTKIDKEESYVKPEETKTTSRPDLAPTTPPIIPDNPQNQLNILPPLPVDPRTDPHRYKEFKQYADLLKNSLNYSFDPCNNFYEYVCKSYEPTEEEDPYSVLINVLKQKGNEKYHEKAREIFEKCKSKDVEFNKTEYWHELFEYLGRNEFGLASFPLISKNKRNDADSIGKTIGLFAQEFDLQTLLPLKIRPNWKHTHILEGSHKTPYLLYIQPVELEKEYDLLNTSKGDFISGNIRKMLNILGKGKVKDKNIKKAVEEYNQFEEFSAKLLKDIRKTPKQYNLFNITAAKKWRFISFSGFFERFLKFKYHRRLEDSEFEFAIEYPEIVDKIEVYFKSKAPEVLPNYLYTRLILKLRKYLDDNIASGQSERECARLVADVLPDVTNRLYLDSTFPRLNVRKTLLDKLDWLVSGTVNTLKRRVETLDWMERAAKDKALRKLNYLNKIIGYPRRILDDNELNNQVKELHLQPNLTIAQFEEELRLYKLSQEYKALDIKDAVDVNRMDSMLDSSKPVYDPELNRLSLPISLIKTIKYDEYKPTSINIGQLGTEIATELMKIFDDQGIQHDEFGELNDWMDLNSKKGYEKTKKCLKDQLENIETESGIYFDTNEVVEESLRINGGTQIAYETLNNIQSLYGADPRLPGDLLQHFTHPQLFFISYTQKHCKINGEKPVNGKLKSLTNFHRVLEVLQNSPSFASAFNCQTGSDYSPPKTCTVWNSGPDRNSQSYPENPELITNIRKGRTMESEEYKEISRRVLQNINVDKEPCNDFLNYACDHNSKDTIDDNAEEFMEIAALASLKRRYGSNDVLRIGISHFEGCQVNRFITNNPIDELLEYINKTSDNWPNFVDPISGYSTLKPDSISKVSHYLANSLDIDTFYRIQVKLDPNRAYNNAYVIHLLEPRFIFDPTITTLLDGPRFTQEYIQIALEVVATYFKDQIEDRDRKEMKIALQQNIIRVIEYERKMMTQVMELRKEKEIKYFTLDELDKKYPTFNVKGYIRQMELVEAKDNQALKAILRNPNLKIVVDNLKVIDFLYKSLEKANRNGVSIQDPLNYIYLKIFHRLQYHLEASLRPYSRLMDNFLSIPLAPAISRNSDVDTKDYYCMRQVQALYPESYAAAVIRGIYRTEDEFLKAKMSVGQITEYIVDGFLQDIDSITWFSTEIKQNAAKKLQNLIKSIGGSDDLMKNIATPRERNWKNEIRRVRQQEVSLLSFVGDPHRLPYNDISFVYSTIHSLADVDRNSIFLPIKFMTPPYYNPGYPTEWTFAQMGSEIGNLISQNFGIEGIKRDRVGNLDNWMNEEGWNHIKNMTTQIEKQILSNGMYATSLDRVFGRSLGLRMALKGFELWKSKHGSPGIWPDRLLYKYTSNQLLYLSYAQRHCRLAKDPIFTFNELLLILQNNLGFKDAFNCPNSLYAPENAIEIWDSEIKGQVETTGLPYPPPQLNIPENNKSESKKYKECGKIFEDSIDTSVNPCEDFYQYSCGNYKETSPFNVLEANNKVGLIKELRSSVQNEPVKALKYEKQIFQQCVKHLIDFEYLNKDGKIMTEIIEKLEKAVDIRFPLKYKEDYKIEITPEKIGKALGYLAGTESINVLVTPQIYTNMRFPDKGYTVYLLADRLLLSYYIANGDPEDEIAGRVSDDIIRYLNVVRTDTEGIREKIMEQAKSFIQIEKIIMESKINEPIDQRNMANKYATITLREYKEKYANSINIASYLEGFVNHSPEAIPKVTSDDFEIGLLQPNDFLNFTKAFETILSNPTITSDNIANYIFYSVLVFNSKAYLPPATNVLHITSRHPTEIVNKIAWKRKDPEEENIVNTECGDEWINNIASEDEISQIEDACFTFTIDMFVEATNKMFVKTVKKDDNTIEKERLEVAKMTDSIVIGFKNMLNQLEWLDKQSKSEALSKTDLLVKNYMFANLTGDDKLFEEYYKALEFKDDDSFPVIVRKTVRFNSDKVAADLGKDVYDRYLTGLIHRANAWYKGPSNSITLPLGILQQPFYDPEWPSSVNFGAIGVIAGHELTHGFDDKGVQTDSIGRLRTWMTKKTQESFNDMAKCVIDQYGKYCFDKDNCVNGTKTQGENIADNGGIRAAYDAYQREVEMNGQDPSLPSPMIGQFSHDQLFFLSFARMWCHKPYNGREIPSKLKDVHSPGEFRTLGTLQNFPAFKKAFSCPATSTYAPSEFCSVWITDITPTLKQPTPIPSYEP</sequence>
<dbReference type="Pfam" id="PF05649">
    <property type="entry name" value="Peptidase_M13_N"/>
    <property type="match status" value="3"/>
</dbReference>
<keyword evidence="5" id="KW-0378">Hydrolase</keyword>
<gene>
    <name evidence="12" type="ORF">BXYJ_LOCUS4335</name>
</gene>
<dbReference type="OrthoDB" id="6475849at2759"/>
<keyword evidence="4" id="KW-0479">Metal-binding</keyword>
<evidence type="ECO:0000256" key="4">
    <source>
        <dbReference type="ARBA" id="ARBA00022723"/>
    </source>
</evidence>
<keyword evidence="9" id="KW-0472">Membrane</keyword>
<dbReference type="InterPro" id="IPR000718">
    <property type="entry name" value="Peptidase_M13"/>
</dbReference>
<dbReference type="EMBL" id="CAJFCV020000002">
    <property type="protein sequence ID" value="CAG9098610.1"/>
    <property type="molecule type" value="Genomic_DNA"/>
</dbReference>
<keyword evidence="9" id="KW-1133">Transmembrane helix</keyword>
<evidence type="ECO:0000256" key="6">
    <source>
        <dbReference type="ARBA" id="ARBA00022833"/>
    </source>
</evidence>
<dbReference type="InterPro" id="IPR024079">
    <property type="entry name" value="MetalloPept_cat_dom_sf"/>
</dbReference>
<dbReference type="Proteomes" id="UP000095284">
    <property type="component" value="Unplaced"/>
</dbReference>
<dbReference type="GO" id="GO:0016485">
    <property type="term" value="P:protein processing"/>
    <property type="evidence" value="ECO:0007669"/>
    <property type="project" value="TreeGrafter"/>
</dbReference>
<proteinExistence type="inferred from homology"/>
<dbReference type="InterPro" id="IPR008753">
    <property type="entry name" value="Peptidase_M13_N"/>
</dbReference>
<feature type="domain" description="Peptidase M13 C-terminal" evidence="10">
    <location>
        <begin position="2001"/>
        <end position="2208"/>
    </location>
</feature>
<dbReference type="PANTHER" id="PTHR11733">
    <property type="entry name" value="ZINC METALLOPROTEASE FAMILY M13 NEPRILYSIN-RELATED"/>
    <property type="match status" value="1"/>
</dbReference>
<dbReference type="Gene3D" id="1.10.1380.10">
    <property type="entry name" value="Neutral endopeptidase , domain2"/>
    <property type="match status" value="3"/>
</dbReference>
<keyword evidence="9" id="KW-0812">Transmembrane</keyword>
<feature type="compositionally biased region" description="Basic and acidic residues" evidence="8">
    <location>
        <begin position="38"/>
        <end position="48"/>
    </location>
</feature>
<feature type="region of interest" description="Disordered" evidence="8">
    <location>
        <begin position="38"/>
        <end position="67"/>
    </location>
</feature>
<accession>A0A1I7SW06</accession>
<feature type="domain" description="Peptidase M13 N-terminal" evidence="11">
    <location>
        <begin position="792"/>
        <end position="1205"/>
    </location>
</feature>
<name>A0A1I7SW06_BURXY</name>
<dbReference type="eggNOG" id="KOG3624">
    <property type="taxonomic scope" value="Eukaryota"/>
</dbReference>
<reference evidence="13" key="2">
    <citation type="submission" date="2020-08" db="EMBL/GenBank/DDBJ databases">
        <authorList>
            <person name="Kikuchi T."/>
        </authorList>
    </citation>
    <scope>NUCLEOTIDE SEQUENCE</scope>
    <source>
        <strain evidence="12">Ka4C1</strain>
    </source>
</reference>
<dbReference type="Pfam" id="PF01431">
    <property type="entry name" value="Peptidase_M13"/>
    <property type="match status" value="3"/>
</dbReference>
<evidence type="ECO:0000256" key="9">
    <source>
        <dbReference type="SAM" id="Phobius"/>
    </source>
</evidence>
<organism evidence="14 16">
    <name type="scientific">Bursaphelenchus xylophilus</name>
    <name type="common">Pinewood nematode worm</name>
    <name type="synonym">Aphelenchoides xylophilus</name>
    <dbReference type="NCBI Taxonomy" id="6326"/>
    <lineage>
        <taxon>Eukaryota</taxon>
        <taxon>Metazoa</taxon>
        <taxon>Ecdysozoa</taxon>
        <taxon>Nematoda</taxon>
        <taxon>Chromadorea</taxon>
        <taxon>Rhabditida</taxon>
        <taxon>Tylenchina</taxon>
        <taxon>Tylenchomorpha</taxon>
        <taxon>Aphelenchoidea</taxon>
        <taxon>Aphelenchoididae</taxon>
        <taxon>Bursaphelenchus</taxon>
    </lineage>
</organism>
<feature type="domain" description="Peptidase M13 N-terminal" evidence="11">
    <location>
        <begin position="1498"/>
        <end position="1936"/>
    </location>
</feature>
<evidence type="ECO:0000256" key="3">
    <source>
        <dbReference type="ARBA" id="ARBA00022670"/>
    </source>
</evidence>
<evidence type="ECO:0000256" key="5">
    <source>
        <dbReference type="ARBA" id="ARBA00022801"/>
    </source>
</evidence>
<dbReference type="PROSITE" id="PS51885">
    <property type="entry name" value="NEPRILYSIN"/>
    <property type="match status" value="1"/>
</dbReference>
<dbReference type="PANTHER" id="PTHR11733:SF240">
    <property type="entry name" value="GH14155P-RELATED"/>
    <property type="match status" value="1"/>
</dbReference>
<keyword evidence="7" id="KW-0482">Metalloprotease</keyword>
<dbReference type="SUPFAM" id="SSF55486">
    <property type="entry name" value="Metalloproteases ('zincins'), catalytic domain"/>
    <property type="match status" value="3"/>
</dbReference>
<dbReference type="SMR" id="A0A1I7SW06"/>
<evidence type="ECO:0000259" key="11">
    <source>
        <dbReference type="Pfam" id="PF05649"/>
    </source>
</evidence>
<dbReference type="GO" id="GO:0004222">
    <property type="term" value="F:metalloendopeptidase activity"/>
    <property type="evidence" value="ECO:0007669"/>
    <property type="project" value="InterPro"/>
</dbReference>
<dbReference type="Proteomes" id="UP000659654">
    <property type="component" value="Unassembled WGS sequence"/>
</dbReference>